<dbReference type="EMBL" id="JAQHRD010000005">
    <property type="protein sequence ID" value="KAJ6440819.1"/>
    <property type="molecule type" value="Genomic_DNA"/>
</dbReference>
<evidence type="ECO:0000313" key="10">
    <source>
        <dbReference type="EMBL" id="KAJ6440819.1"/>
    </source>
</evidence>
<dbReference type="PROSITE" id="PS50157">
    <property type="entry name" value="ZINC_FINGER_C2H2_2"/>
    <property type="match status" value="1"/>
</dbReference>
<evidence type="ECO:0000256" key="2">
    <source>
        <dbReference type="ARBA" id="ARBA00022723"/>
    </source>
</evidence>
<sequence>MTIQSPCQRTAPFLHRNWLKGLKPLHESSVMGNIISSPTHKGPQLSGGDGNRPAKRRRVSSPDSFEADHLIAAPRAADAGSVLRIEVLKVHHKDSKKVRSAQGAVMPRDVLTTKAICRISIRDLNSSFQRVLHCQSQLCDLTTYKNPVGPHRVARVDLPRPFYVPQESILVNRPDTGRFELSDNYGLSVEFESANGGVRWPPLNPQHDFGITEDSLDGEALCVLSSQFDNIVGRLRQPLALIPSYHWNRAAISTNYIMEIDLRWGSGLRSLKQFAKDSKPCITAIDPDADPYSDANFEQPADEIVNGVNGHANGDATHDPYEELGGDQTPSRSLRTREKSKIYNLKVLSDQAQGRERKRRAQSASHATNEGRVQYLLPAEQPVCLDFYRCINCGAYHESMSQLTVHLQMVHPAYEYVLETTSQGPLFRVSALGLPPMTPSKTGARQPKVFNLSTLTMGDLSSSARAVQDDDLFRSPSAKAQANRAVSGSPAPKLSKLTARRATKAKNKTVLVPNIAQPLFHPISKAKLQPGHEVPETAPDDTWLIQKHQESISEFSDVDAAEKEYIWEWDGYILRKSITSAAYFPPAWLEFVQEKATWLVAEDHRMIEFGKHSSVLLARDLLDNDTMKLALSYIHAARSKSQPNIDGEPTGEDNSNRPEAASRQSPRSMQIRKSSSGCSVCQLPVLGPTLLVCANKVQSLLMFLSSISANITNNAAVDSPALVVCTIRRVPREAPRSQSHNETGFVTCVVSRKSRVRSPTFYEPRRSFDPRRLSRRGNAPSFNVRPLGRHE</sequence>
<dbReference type="AlphaFoldDB" id="A0AB34FP01"/>
<evidence type="ECO:0000259" key="9">
    <source>
        <dbReference type="PROSITE" id="PS50157"/>
    </source>
</evidence>
<keyword evidence="6" id="KW-0804">Transcription</keyword>
<keyword evidence="4" id="KW-0862">Zinc</keyword>
<evidence type="ECO:0000313" key="11">
    <source>
        <dbReference type="Proteomes" id="UP001163105"/>
    </source>
</evidence>
<accession>A0AB34FP01</accession>
<comment type="similarity">
    <text evidence="1">Belongs to the VEFS (VRN2-EMF2-FIS2-SU(Z)12) family.</text>
</comment>
<evidence type="ECO:0000256" key="6">
    <source>
        <dbReference type="ARBA" id="ARBA00023163"/>
    </source>
</evidence>
<protein>
    <submittedName>
        <fullName evidence="10">Urease accessory protein</fullName>
    </submittedName>
</protein>
<keyword evidence="2" id="KW-0479">Metal-binding</keyword>
<feature type="region of interest" description="Disordered" evidence="8">
    <location>
        <begin position="761"/>
        <end position="791"/>
    </location>
</feature>
<dbReference type="CDD" id="cd21552">
    <property type="entry name" value="VEFS-box_ctSUZ12-like"/>
    <property type="match status" value="1"/>
</dbReference>
<organism evidence="10 11">
    <name type="scientific">Purpureocillium lavendulum</name>
    <dbReference type="NCBI Taxonomy" id="1247861"/>
    <lineage>
        <taxon>Eukaryota</taxon>
        <taxon>Fungi</taxon>
        <taxon>Dikarya</taxon>
        <taxon>Ascomycota</taxon>
        <taxon>Pezizomycotina</taxon>
        <taxon>Sordariomycetes</taxon>
        <taxon>Hypocreomycetidae</taxon>
        <taxon>Hypocreales</taxon>
        <taxon>Ophiocordycipitaceae</taxon>
        <taxon>Purpureocillium</taxon>
    </lineage>
</organism>
<dbReference type="InterPro" id="IPR013087">
    <property type="entry name" value="Znf_C2H2_type"/>
</dbReference>
<evidence type="ECO:0000256" key="1">
    <source>
        <dbReference type="ARBA" id="ARBA00007416"/>
    </source>
</evidence>
<feature type="region of interest" description="Disordered" evidence="8">
    <location>
        <begin position="310"/>
        <end position="334"/>
    </location>
</feature>
<feature type="region of interest" description="Disordered" evidence="8">
    <location>
        <begin position="348"/>
        <end position="368"/>
    </location>
</feature>
<feature type="region of interest" description="Disordered" evidence="8">
    <location>
        <begin position="640"/>
        <end position="671"/>
    </location>
</feature>
<evidence type="ECO:0000256" key="3">
    <source>
        <dbReference type="ARBA" id="ARBA00022771"/>
    </source>
</evidence>
<keyword evidence="3 7" id="KW-0863">Zinc-finger</keyword>
<evidence type="ECO:0000256" key="7">
    <source>
        <dbReference type="PROSITE-ProRule" id="PRU00042"/>
    </source>
</evidence>
<feature type="compositionally biased region" description="Polar residues" evidence="8">
    <location>
        <begin position="662"/>
        <end position="671"/>
    </location>
</feature>
<evidence type="ECO:0000256" key="5">
    <source>
        <dbReference type="ARBA" id="ARBA00023015"/>
    </source>
</evidence>
<dbReference type="InterPro" id="IPR019135">
    <property type="entry name" value="Polycomb_protein_VEFS-Box"/>
</dbReference>
<comment type="caution">
    <text evidence="10">The sequence shown here is derived from an EMBL/GenBank/DDBJ whole genome shotgun (WGS) entry which is preliminary data.</text>
</comment>
<gene>
    <name evidence="10" type="ORF">O9K51_06611</name>
</gene>
<dbReference type="GO" id="GO:0008270">
    <property type="term" value="F:zinc ion binding"/>
    <property type="evidence" value="ECO:0007669"/>
    <property type="project" value="UniProtKB-KW"/>
</dbReference>
<name>A0AB34FP01_9HYPO</name>
<keyword evidence="11" id="KW-1185">Reference proteome</keyword>
<feature type="domain" description="C2H2-type" evidence="9">
    <location>
        <begin position="388"/>
        <end position="416"/>
    </location>
</feature>
<evidence type="ECO:0000256" key="8">
    <source>
        <dbReference type="SAM" id="MobiDB-lite"/>
    </source>
</evidence>
<dbReference type="Proteomes" id="UP001163105">
    <property type="component" value="Unassembled WGS sequence"/>
</dbReference>
<reference evidence="10" key="1">
    <citation type="submission" date="2023-01" db="EMBL/GenBank/DDBJ databases">
        <title>The growth and conidiation of Purpureocillium lavendulum are regulated by nitrogen source and histone H3K14 acetylation.</title>
        <authorList>
            <person name="Tang P."/>
            <person name="Han J."/>
            <person name="Zhang C."/>
            <person name="Tang P."/>
            <person name="Qi F."/>
            <person name="Zhang K."/>
            <person name="Liang L."/>
        </authorList>
    </citation>
    <scope>NUCLEOTIDE SEQUENCE</scope>
    <source>
        <strain evidence="10">YMF1.00683</strain>
    </source>
</reference>
<evidence type="ECO:0000256" key="4">
    <source>
        <dbReference type="ARBA" id="ARBA00022833"/>
    </source>
</evidence>
<keyword evidence="5" id="KW-0805">Transcription regulation</keyword>
<feature type="region of interest" description="Disordered" evidence="8">
    <location>
        <begin position="32"/>
        <end position="65"/>
    </location>
</feature>
<dbReference type="Pfam" id="PF09733">
    <property type="entry name" value="VEFS-Box"/>
    <property type="match status" value="1"/>
</dbReference>
<proteinExistence type="inferred from homology"/>
<feature type="compositionally biased region" description="Basic and acidic residues" evidence="8">
    <location>
        <begin position="763"/>
        <end position="772"/>
    </location>
</feature>